<protein>
    <submittedName>
        <fullName evidence="2">Uncharacterized protein</fullName>
    </submittedName>
</protein>
<feature type="signal peptide" evidence="1">
    <location>
        <begin position="1"/>
        <end position="18"/>
    </location>
</feature>
<evidence type="ECO:0000313" key="2">
    <source>
        <dbReference type="EMBL" id="KFM78463.1"/>
    </source>
</evidence>
<dbReference type="OrthoDB" id="6422611at2759"/>
<evidence type="ECO:0000313" key="3">
    <source>
        <dbReference type="Proteomes" id="UP000054359"/>
    </source>
</evidence>
<sequence length="111" mass="12913">MTILRKILISSLMAFVTAELALAGILGHSGVVFHVDKYGHWTGHSSHYDYRFYPEKNIIDPIPLIDHHHNIIDEHSHFDDIHSDAYDLLDDGYHGSQPIYVFVQKRHHDYH</sequence>
<accession>A0A087UM74</accession>
<keyword evidence="3" id="KW-1185">Reference proteome</keyword>
<reference evidence="2 3" key="1">
    <citation type="submission" date="2013-11" db="EMBL/GenBank/DDBJ databases">
        <title>Genome sequencing of Stegodyphus mimosarum.</title>
        <authorList>
            <person name="Bechsgaard J."/>
        </authorList>
    </citation>
    <scope>NUCLEOTIDE SEQUENCE [LARGE SCALE GENOMIC DNA]</scope>
</reference>
<dbReference type="OMA" id="WTGHSSH"/>
<dbReference type="AlphaFoldDB" id="A0A087UM74"/>
<gene>
    <name evidence="2" type="ORF">X975_17279</name>
</gene>
<feature type="non-terminal residue" evidence="2">
    <location>
        <position position="111"/>
    </location>
</feature>
<evidence type="ECO:0000256" key="1">
    <source>
        <dbReference type="SAM" id="SignalP"/>
    </source>
</evidence>
<organism evidence="2 3">
    <name type="scientific">Stegodyphus mimosarum</name>
    <name type="common">African social velvet spider</name>
    <dbReference type="NCBI Taxonomy" id="407821"/>
    <lineage>
        <taxon>Eukaryota</taxon>
        <taxon>Metazoa</taxon>
        <taxon>Ecdysozoa</taxon>
        <taxon>Arthropoda</taxon>
        <taxon>Chelicerata</taxon>
        <taxon>Arachnida</taxon>
        <taxon>Araneae</taxon>
        <taxon>Araneomorphae</taxon>
        <taxon>Entelegynae</taxon>
        <taxon>Eresoidea</taxon>
        <taxon>Eresidae</taxon>
        <taxon>Stegodyphus</taxon>
    </lineage>
</organism>
<dbReference type="Proteomes" id="UP000054359">
    <property type="component" value="Unassembled WGS sequence"/>
</dbReference>
<dbReference type="EMBL" id="KK120525">
    <property type="protein sequence ID" value="KFM78463.1"/>
    <property type="molecule type" value="Genomic_DNA"/>
</dbReference>
<feature type="chain" id="PRO_5001830639" evidence="1">
    <location>
        <begin position="19"/>
        <end position="111"/>
    </location>
</feature>
<keyword evidence="1" id="KW-0732">Signal</keyword>
<proteinExistence type="predicted"/>
<name>A0A087UM74_STEMI</name>